<feature type="transmembrane region" description="Helical" evidence="6">
    <location>
        <begin position="257"/>
        <end position="275"/>
    </location>
</feature>
<keyword evidence="9" id="KW-1185">Reference proteome</keyword>
<comment type="subcellular location">
    <subcellularLocation>
        <location evidence="1">Membrane</location>
        <topology evidence="1">Multi-pass membrane protein</topology>
    </subcellularLocation>
</comment>
<organism evidence="8 9">
    <name type="scientific">Xanthobacter dioxanivorans</name>
    <dbReference type="NCBI Taxonomy" id="2528964"/>
    <lineage>
        <taxon>Bacteria</taxon>
        <taxon>Pseudomonadati</taxon>
        <taxon>Pseudomonadota</taxon>
        <taxon>Alphaproteobacteria</taxon>
        <taxon>Hyphomicrobiales</taxon>
        <taxon>Xanthobacteraceae</taxon>
        <taxon>Xanthobacter</taxon>
    </lineage>
</organism>
<evidence type="ECO:0000256" key="1">
    <source>
        <dbReference type="ARBA" id="ARBA00004141"/>
    </source>
</evidence>
<feature type="transmembrane region" description="Helical" evidence="6">
    <location>
        <begin position="77"/>
        <end position="98"/>
    </location>
</feature>
<feature type="transmembrane region" description="Helical" evidence="6">
    <location>
        <begin position="104"/>
        <end position="126"/>
    </location>
</feature>
<gene>
    <name evidence="8" type="ORF">EZH22_25130</name>
</gene>
<feature type="transmembrane region" description="Helical" evidence="6">
    <location>
        <begin position="12"/>
        <end position="32"/>
    </location>
</feature>
<evidence type="ECO:0000256" key="2">
    <source>
        <dbReference type="ARBA" id="ARBA00007362"/>
    </source>
</evidence>
<evidence type="ECO:0000313" key="9">
    <source>
        <dbReference type="Proteomes" id="UP000596427"/>
    </source>
</evidence>
<dbReference type="PANTHER" id="PTHR32322:SF2">
    <property type="entry name" value="EAMA DOMAIN-CONTAINING PROTEIN"/>
    <property type="match status" value="1"/>
</dbReference>
<feature type="transmembrane region" description="Helical" evidence="6">
    <location>
        <begin position="133"/>
        <end position="153"/>
    </location>
</feature>
<proteinExistence type="inferred from homology"/>
<dbReference type="Proteomes" id="UP000596427">
    <property type="component" value="Chromosome"/>
</dbReference>
<evidence type="ECO:0000313" key="8">
    <source>
        <dbReference type="EMBL" id="QRG06222.1"/>
    </source>
</evidence>
<comment type="similarity">
    <text evidence="2">Belongs to the EamA transporter family.</text>
</comment>
<feature type="domain" description="EamA" evidence="7">
    <location>
        <begin position="17"/>
        <end position="148"/>
    </location>
</feature>
<dbReference type="KEGG" id="xdi:EZH22_25130"/>
<dbReference type="AlphaFoldDB" id="A0A974PMB8"/>
<feature type="transmembrane region" description="Helical" evidence="6">
    <location>
        <begin position="47"/>
        <end position="65"/>
    </location>
</feature>
<evidence type="ECO:0000256" key="6">
    <source>
        <dbReference type="SAM" id="Phobius"/>
    </source>
</evidence>
<dbReference type="InterPro" id="IPR000620">
    <property type="entry name" value="EamA_dom"/>
</dbReference>
<dbReference type="GO" id="GO:0016020">
    <property type="term" value="C:membrane"/>
    <property type="evidence" value="ECO:0007669"/>
    <property type="project" value="UniProtKB-SubCell"/>
</dbReference>
<feature type="transmembrane region" description="Helical" evidence="6">
    <location>
        <begin position="165"/>
        <end position="185"/>
    </location>
</feature>
<feature type="transmembrane region" description="Helical" evidence="6">
    <location>
        <begin position="226"/>
        <end position="248"/>
    </location>
</feature>
<reference evidence="8 9" key="1">
    <citation type="submission" date="2020-10" db="EMBL/GenBank/DDBJ databases">
        <title>Degradation of 1,4-Dioxane by Xanthobacter sp. YN2, via a Novel Group-2 Soluble Di-Iron Monooxygenase.</title>
        <authorList>
            <person name="Ma F."/>
            <person name="Wang Y."/>
            <person name="Yang J."/>
            <person name="Guo H."/>
            <person name="Su D."/>
            <person name="Yu L."/>
        </authorList>
    </citation>
    <scope>NUCLEOTIDE SEQUENCE [LARGE SCALE GENOMIC DNA]</scope>
    <source>
        <strain evidence="8 9">YN2</strain>
    </source>
</reference>
<keyword evidence="3 6" id="KW-0812">Transmembrane</keyword>
<dbReference type="InterPro" id="IPR037185">
    <property type="entry name" value="EmrE-like"/>
</dbReference>
<sequence length="310" mass="32503">MPAPRSSLDAAFSPTDVLLFAATVLIFGSGWLPLKLQLGLVTPEVSGVWRFLVAALVMFAMVLVSGGRLAFTLRDHLLFAAMGATLFSLNFLSFYYAGYHLPSGLLSVVFALSAVITPLLSAAFLGLRLRGRVVAGAAAGVAGLALVFGPSVADGTGVNGMGEGLALALAGTVCFSLGSLLSGVAGRRGYPLASLTAWGFFYGLVILLAVALVRGSPFIVEWNTRYLGSLVYLVLAQTLTGFAIYLLLIRRIGANRAGYGAVLFPLVALALSTWYEAFHWTLTAAAGIALVLAGTLLVLMPERTRPDVSR</sequence>
<keyword evidence="5 6" id="KW-0472">Membrane</keyword>
<feature type="transmembrane region" description="Helical" evidence="6">
    <location>
        <begin position="281"/>
        <end position="300"/>
    </location>
</feature>
<dbReference type="SUPFAM" id="SSF103481">
    <property type="entry name" value="Multidrug resistance efflux transporter EmrE"/>
    <property type="match status" value="2"/>
</dbReference>
<accession>A0A974PMB8</accession>
<keyword evidence="4 6" id="KW-1133">Transmembrane helix</keyword>
<evidence type="ECO:0000256" key="3">
    <source>
        <dbReference type="ARBA" id="ARBA00022692"/>
    </source>
</evidence>
<feature type="domain" description="EamA" evidence="7">
    <location>
        <begin position="164"/>
        <end position="299"/>
    </location>
</feature>
<dbReference type="RefSeq" id="WP_203193130.1">
    <property type="nucleotide sequence ID" value="NZ_CP063362.1"/>
</dbReference>
<evidence type="ECO:0000259" key="7">
    <source>
        <dbReference type="Pfam" id="PF00892"/>
    </source>
</evidence>
<evidence type="ECO:0000256" key="5">
    <source>
        <dbReference type="ARBA" id="ARBA00023136"/>
    </source>
</evidence>
<name>A0A974PMB8_9HYPH</name>
<dbReference type="EMBL" id="CP063362">
    <property type="protein sequence ID" value="QRG06222.1"/>
    <property type="molecule type" value="Genomic_DNA"/>
</dbReference>
<feature type="transmembrane region" description="Helical" evidence="6">
    <location>
        <begin position="192"/>
        <end position="214"/>
    </location>
</feature>
<dbReference type="PANTHER" id="PTHR32322">
    <property type="entry name" value="INNER MEMBRANE TRANSPORTER"/>
    <property type="match status" value="1"/>
</dbReference>
<dbReference type="InterPro" id="IPR050638">
    <property type="entry name" value="AA-Vitamin_Transporters"/>
</dbReference>
<protein>
    <submittedName>
        <fullName evidence="8">DMT family transporter</fullName>
    </submittedName>
</protein>
<evidence type="ECO:0000256" key="4">
    <source>
        <dbReference type="ARBA" id="ARBA00022989"/>
    </source>
</evidence>
<dbReference type="Pfam" id="PF00892">
    <property type="entry name" value="EamA"/>
    <property type="match status" value="2"/>
</dbReference>